<proteinExistence type="predicted"/>
<dbReference type="SUPFAM" id="SSF53920">
    <property type="entry name" value="Fe-only hydrogenase"/>
    <property type="match status" value="1"/>
</dbReference>
<dbReference type="SMART" id="SM00902">
    <property type="entry name" value="Fe_hyd_SSU"/>
    <property type="match status" value="1"/>
</dbReference>
<dbReference type="Pfam" id="PF02906">
    <property type="entry name" value="Fe_hyd_lg_C"/>
    <property type="match status" value="1"/>
</dbReference>
<feature type="domain" description="Iron hydrogenase small subunit" evidence="1">
    <location>
        <begin position="70"/>
        <end position="129"/>
    </location>
</feature>
<sequence>MRGLEGVKEATYKIGDLTVNVAVASGLSNARKVLDAVKSGEKNYHLIEIMACPGGCINGGGQPLQPDYVKNREDIREKRMNALYDQDQAMTLRKSHESPVVQALYKDFFEKPNSHKSHEILHTKYVARDRF</sequence>
<dbReference type="AlphaFoldDB" id="A0A645IGK3"/>
<reference evidence="2" key="1">
    <citation type="submission" date="2019-08" db="EMBL/GenBank/DDBJ databases">
        <authorList>
            <person name="Kucharzyk K."/>
            <person name="Murdoch R.W."/>
            <person name="Higgins S."/>
            <person name="Loffler F."/>
        </authorList>
    </citation>
    <scope>NUCLEOTIDE SEQUENCE</scope>
</reference>
<keyword evidence="2" id="KW-0560">Oxidoreductase</keyword>
<gene>
    <name evidence="2" type="ORF">SDC9_197866</name>
</gene>
<evidence type="ECO:0000313" key="2">
    <source>
        <dbReference type="EMBL" id="MPN50240.1"/>
    </source>
</evidence>
<organism evidence="2">
    <name type="scientific">bioreactor metagenome</name>
    <dbReference type="NCBI Taxonomy" id="1076179"/>
    <lineage>
        <taxon>unclassified sequences</taxon>
        <taxon>metagenomes</taxon>
        <taxon>ecological metagenomes</taxon>
    </lineage>
</organism>
<dbReference type="Gene3D" id="4.10.260.20">
    <property type="entry name" value="Iron hydrogenase, small subunit"/>
    <property type="match status" value="1"/>
</dbReference>
<protein>
    <submittedName>
        <fullName evidence="2">Iron hydrogenase 1</fullName>
        <ecNumber evidence="2">1.12.7.2</ecNumber>
    </submittedName>
</protein>
<dbReference type="PANTHER" id="PTHR11615">
    <property type="entry name" value="NITRATE, FORMATE, IRON DEHYDROGENASE"/>
    <property type="match status" value="1"/>
</dbReference>
<accession>A0A645IGK3</accession>
<dbReference type="Gene3D" id="3.40.950.10">
    <property type="entry name" value="Fe-only Hydrogenase (Larger Subunit), Chain L, domain 3"/>
    <property type="match status" value="1"/>
</dbReference>
<dbReference type="GO" id="GO:0008901">
    <property type="term" value="F:ferredoxin hydrogenase activity"/>
    <property type="evidence" value="ECO:0007669"/>
    <property type="project" value="UniProtKB-EC"/>
</dbReference>
<dbReference type="InterPro" id="IPR003149">
    <property type="entry name" value="Fe_hydrogenase_ssu"/>
</dbReference>
<dbReference type="EMBL" id="VSSQ01114237">
    <property type="protein sequence ID" value="MPN50240.1"/>
    <property type="molecule type" value="Genomic_DNA"/>
</dbReference>
<dbReference type="Pfam" id="PF02256">
    <property type="entry name" value="Fe_hyd_SSU"/>
    <property type="match status" value="1"/>
</dbReference>
<dbReference type="InterPro" id="IPR050340">
    <property type="entry name" value="Cytosolic_Fe-S_CAF"/>
</dbReference>
<name>A0A645IGK3_9ZZZZ</name>
<dbReference type="InterPro" id="IPR004108">
    <property type="entry name" value="Fe_hydrogenase_lsu_C"/>
</dbReference>
<dbReference type="InterPro" id="IPR009016">
    <property type="entry name" value="Fe_hydrogenase"/>
</dbReference>
<comment type="caution">
    <text evidence="2">The sequence shown here is derived from an EMBL/GenBank/DDBJ whole genome shotgun (WGS) entry which is preliminary data.</text>
</comment>
<dbReference type="InterPro" id="IPR036991">
    <property type="entry name" value="Fe_hydrogenase_ssu_sf"/>
</dbReference>
<dbReference type="EC" id="1.12.7.2" evidence="2"/>
<evidence type="ECO:0000259" key="1">
    <source>
        <dbReference type="SMART" id="SM00902"/>
    </source>
</evidence>